<reference evidence="3" key="1">
    <citation type="journal article" date="2019" name="Int. J. Syst. Evol. Microbiol.">
        <title>The Global Catalogue of Microorganisms (GCM) 10K type strain sequencing project: providing services to taxonomists for standard genome sequencing and annotation.</title>
        <authorList>
            <consortium name="The Broad Institute Genomics Platform"/>
            <consortium name="The Broad Institute Genome Sequencing Center for Infectious Disease"/>
            <person name="Wu L."/>
            <person name="Ma J."/>
        </authorList>
    </citation>
    <scope>NUCLEOTIDE SEQUENCE [LARGE SCALE GENOMIC DNA]</scope>
    <source>
        <strain evidence="3">CGMCC 4.7367</strain>
    </source>
</reference>
<sequence>MALKKSKPSVQAVSLSWVKLWRDDLAEIADLMLEAAEPGESLLIQIDEDYTATAVEDLADHPKPRVDQVTMVVGGGRIRLVLAPTEAALEVVEPDLAATGMLMKVLAVARRCRTSSLLLRQAAEIMVEAVFSVVTRRWPTPPRINRSGAVVLTRTRAEAPSYWARKRDDVMLAIVSALVGGVIGYFVNMIS</sequence>
<gene>
    <name evidence="2" type="ORF">GCM10017774_86520</name>
</gene>
<dbReference type="Proteomes" id="UP000605568">
    <property type="component" value="Unassembled WGS sequence"/>
</dbReference>
<protein>
    <submittedName>
        <fullName evidence="2">Uncharacterized protein</fullName>
    </submittedName>
</protein>
<evidence type="ECO:0000256" key="1">
    <source>
        <dbReference type="SAM" id="Phobius"/>
    </source>
</evidence>
<organism evidence="2 3">
    <name type="scientific">Lentzea cavernae</name>
    <dbReference type="NCBI Taxonomy" id="2020703"/>
    <lineage>
        <taxon>Bacteria</taxon>
        <taxon>Bacillati</taxon>
        <taxon>Actinomycetota</taxon>
        <taxon>Actinomycetes</taxon>
        <taxon>Pseudonocardiales</taxon>
        <taxon>Pseudonocardiaceae</taxon>
        <taxon>Lentzea</taxon>
    </lineage>
</organism>
<keyword evidence="3" id="KW-1185">Reference proteome</keyword>
<dbReference type="RefSeq" id="WP_191305244.1">
    <property type="nucleotide sequence ID" value="NZ_BNAR01000025.1"/>
</dbReference>
<keyword evidence="1" id="KW-0812">Transmembrane</keyword>
<comment type="caution">
    <text evidence="2">The sequence shown here is derived from an EMBL/GenBank/DDBJ whole genome shotgun (WGS) entry which is preliminary data.</text>
</comment>
<keyword evidence="1" id="KW-1133">Transmembrane helix</keyword>
<dbReference type="EMBL" id="BNAR01000025">
    <property type="protein sequence ID" value="GHH61098.1"/>
    <property type="molecule type" value="Genomic_DNA"/>
</dbReference>
<evidence type="ECO:0000313" key="2">
    <source>
        <dbReference type="EMBL" id="GHH61098.1"/>
    </source>
</evidence>
<name>A0ABQ3MU65_9PSEU</name>
<keyword evidence="1" id="KW-0472">Membrane</keyword>
<accession>A0ABQ3MU65</accession>
<proteinExistence type="predicted"/>
<evidence type="ECO:0000313" key="3">
    <source>
        <dbReference type="Proteomes" id="UP000605568"/>
    </source>
</evidence>
<feature type="transmembrane region" description="Helical" evidence="1">
    <location>
        <begin position="170"/>
        <end position="190"/>
    </location>
</feature>